<accession>A0A1M6Y4D9</accession>
<dbReference type="EMBL" id="FRAC01000024">
    <property type="protein sequence ID" value="SHL13096.1"/>
    <property type="molecule type" value="Genomic_DNA"/>
</dbReference>
<evidence type="ECO:0000313" key="1">
    <source>
        <dbReference type="EMBL" id="SHL13096.1"/>
    </source>
</evidence>
<dbReference type="Proteomes" id="UP000184386">
    <property type="component" value="Unassembled WGS sequence"/>
</dbReference>
<dbReference type="STRING" id="1121322.SAMN02745136_04143"/>
<evidence type="ECO:0000313" key="2">
    <source>
        <dbReference type="Proteomes" id="UP000184386"/>
    </source>
</evidence>
<protein>
    <submittedName>
        <fullName evidence="1">Uncharacterized protein</fullName>
    </submittedName>
</protein>
<dbReference type="AlphaFoldDB" id="A0A1M6Y4D9"/>
<gene>
    <name evidence="1" type="ORF">SAMN02745136_04143</name>
</gene>
<proteinExistence type="predicted"/>
<sequence length="46" mass="5370">MEEDGTVDCFSHLRYNACTYVYGFRKEIIAKVYRTLGGINEIQAMY</sequence>
<organism evidence="1 2">
    <name type="scientific">Anaerocolumna jejuensis DSM 15929</name>
    <dbReference type="NCBI Taxonomy" id="1121322"/>
    <lineage>
        <taxon>Bacteria</taxon>
        <taxon>Bacillati</taxon>
        <taxon>Bacillota</taxon>
        <taxon>Clostridia</taxon>
        <taxon>Lachnospirales</taxon>
        <taxon>Lachnospiraceae</taxon>
        <taxon>Anaerocolumna</taxon>
    </lineage>
</organism>
<reference evidence="1 2" key="1">
    <citation type="submission" date="2016-11" db="EMBL/GenBank/DDBJ databases">
        <authorList>
            <person name="Jaros S."/>
            <person name="Januszkiewicz K."/>
            <person name="Wedrychowicz H."/>
        </authorList>
    </citation>
    <scope>NUCLEOTIDE SEQUENCE [LARGE SCALE GENOMIC DNA]</scope>
    <source>
        <strain evidence="1 2">DSM 15929</strain>
    </source>
</reference>
<name>A0A1M6Y4D9_9FIRM</name>
<keyword evidence="2" id="KW-1185">Reference proteome</keyword>